<gene>
    <name evidence="8" type="ORF">ACFQ1T_04440</name>
</gene>
<dbReference type="Proteomes" id="UP001597106">
    <property type="component" value="Unassembled WGS sequence"/>
</dbReference>
<dbReference type="Gene3D" id="1.10.8.60">
    <property type="match status" value="1"/>
</dbReference>
<dbReference type="InterPro" id="IPR013767">
    <property type="entry name" value="PAS_fold"/>
</dbReference>
<evidence type="ECO:0000256" key="2">
    <source>
        <dbReference type="ARBA" id="ARBA00022840"/>
    </source>
</evidence>
<feature type="domain" description="PAS" evidence="7">
    <location>
        <begin position="19"/>
        <end position="69"/>
    </location>
</feature>
<dbReference type="CDD" id="cd00009">
    <property type="entry name" value="AAA"/>
    <property type="match status" value="1"/>
</dbReference>
<evidence type="ECO:0000259" key="6">
    <source>
        <dbReference type="PROSITE" id="PS50045"/>
    </source>
</evidence>
<dbReference type="CDD" id="cd00130">
    <property type="entry name" value="PAS"/>
    <property type="match status" value="1"/>
</dbReference>
<evidence type="ECO:0000313" key="8">
    <source>
        <dbReference type="EMBL" id="MFD0929023.1"/>
    </source>
</evidence>
<dbReference type="InterPro" id="IPR009057">
    <property type="entry name" value="Homeodomain-like_sf"/>
</dbReference>
<evidence type="ECO:0000256" key="5">
    <source>
        <dbReference type="ARBA" id="ARBA00023163"/>
    </source>
</evidence>
<keyword evidence="1" id="KW-0547">Nucleotide-binding</keyword>
<dbReference type="PROSITE" id="PS00688">
    <property type="entry name" value="SIGMA54_INTERACT_3"/>
    <property type="match status" value="1"/>
</dbReference>
<keyword evidence="4" id="KW-0238">DNA-binding</keyword>
<dbReference type="SMART" id="SM00382">
    <property type="entry name" value="AAA"/>
    <property type="match status" value="1"/>
</dbReference>
<dbReference type="Pfam" id="PF00989">
    <property type="entry name" value="PAS"/>
    <property type="match status" value="1"/>
</dbReference>
<reference evidence="9" key="1">
    <citation type="journal article" date="2019" name="Int. J. Syst. Evol. Microbiol.">
        <title>The Global Catalogue of Microorganisms (GCM) 10K type strain sequencing project: providing services to taxonomists for standard genome sequencing and annotation.</title>
        <authorList>
            <consortium name="The Broad Institute Genomics Platform"/>
            <consortium name="The Broad Institute Genome Sequencing Center for Infectious Disease"/>
            <person name="Wu L."/>
            <person name="Ma J."/>
        </authorList>
    </citation>
    <scope>NUCLEOTIDE SEQUENCE [LARGE SCALE GENOMIC DNA]</scope>
    <source>
        <strain evidence="9">CCUG 59685</strain>
    </source>
</reference>
<dbReference type="PROSITE" id="PS50112">
    <property type="entry name" value="PAS"/>
    <property type="match status" value="1"/>
</dbReference>
<keyword evidence="3" id="KW-0805">Transcription regulation</keyword>
<name>A0ABW3GFG6_9PROT</name>
<dbReference type="InterPro" id="IPR025662">
    <property type="entry name" value="Sigma_54_int_dom_ATP-bd_1"/>
</dbReference>
<accession>A0ABW3GFG6</accession>
<dbReference type="InterPro" id="IPR002078">
    <property type="entry name" value="Sigma_54_int"/>
</dbReference>
<dbReference type="PROSITE" id="PS50045">
    <property type="entry name" value="SIGMA54_INTERACT_4"/>
    <property type="match status" value="1"/>
</dbReference>
<dbReference type="InterPro" id="IPR000014">
    <property type="entry name" value="PAS"/>
</dbReference>
<evidence type="ECO:0000256" key="1">
    <source>
        <dbReference type="ARBA" id="ARBA00022741"/>
    </source>
</evidence>
<dbReference type="Pfam" id="PF25601">
    <property type="entry name" value="AAA_lid_14"/>
    <property type="match status" value="1"/>
</dbReference>
<dbReference type="Gene3D" id="3.30.450.20">
    <property type="entry name" value="PAS domain"/>
    <property type="match status" value="1"/>
</dbReference>
<feature type="domain" description="Sigma-54 factor interaction" evidence="6">
    <location>
        <begin position="149"/>
        <end position="376"/>
    </location>
</feature>
<organism evidence="8 9">
    <name type="scientific">Methylophilus glucosoxydans</name>
    <dbReference type="NCBI Taxonomy" id="752553"/>
    <lineage>
        <taxon>Bacteria</taxon>
        <taxon>Pseudomonadati</taxon>
        <taxon>Pseudomonadota</taxon>
        <taxon>Betaproteobacteria</taxon>
        <taxon>Nitrosomonadales</taxon>
        <taxon>Methylophilaceae</taxon>
        <taxon>Methylophilus</taxon>
    </lineage>
</organism>
<protein>
    <submittedName>
        <fullName evidence="8">Sigma-54 interaction domain-containing protein</fullName>
    </submittedName>
</protein>
<dbReference type="InterPro" id="IPR025943">
    <property type="entry name" value="Sigma_54_int_dom_ATP-bd_2"/>
</dbReference>
<keyword evidence="9" id="KW-1185">Reference proteome</keyword>
<dbReference type="PANTHER" id="PTHR32071">
    <property type="entry name" value="TRANSCRIPTIONAL REGULATORY PROTEIN"/>
    <property type="match status" value="1"/>
</dbReference>
<dbReference type="InterPro" id="IPR002197">
    <property type="entry name" value="HTH_Fis"/>
</dbReference>
<dbReference type="PROSITE" id="PS00676">
    <property type="entry name" value="SIGMA54_INTERACT_2"/>
    <property type="match status" value="1"/>
</dbReference>
<dbReference type="RefSeq" id="WP_379074285.1">
    <property type="nucleotide sequence ID" value="NZ_JBHTJW010000002.1"/>
</dbReference>
<dbReference type="Gene3D" id="1.10.10.60">
    <property type="entry name" value="Homeodomain-like"/>
    <property type="match status" value="1"/>
</dbReference>
<keyword evidence="5" id="KW-0804">Transcription</keyword>
<sequence length="454" mass="49472">MEQTTPDFFSQQAGLSRAQGESLARMISLIMPDAAVFTVDAQKRISYWSPGAEKLLGFTQAALLGENCLTANRCEQCMRGCGLTESGKVEGAPLLLHRSDGERQAVLKYAMAYLPEDGAFAGGLEILLPQQADAGKTAGQSSLGEKYGLISHAPEMQKVFEMIRRVAVTDIPVLIRGDSGTGKELVARAIHGESPRQRGAFVAINCATLNAGMLESELFGHVKGAFTGAIRDHQGLFGRAEGGTLFLDEIAELPYELQAKLLRVLETGEYLPVGASQAMQANVRIVAATHKALREEVKAGRFRQDLLFRLRVVPIFLPSLQARKQDIPLILRHLLKQQFTGELLPIVKAAAMEQLMAYDWPGNVRELRNVLNYALVMSDGKQIATADLPPELQTIPGSTQAMAAPVAKPGRQALSEAVIVQAVTDCRGNLSQAAKQLGIGRTTLWRYRKLWQKD</sequence>
<dbReference type="InterPro" id="IPR003593">
    <property type="entry name" value="AAA+_ATPase"/>
</dbReference>
<evidence type="ECO:0000256" key="4">
    <source>
        <dbReference type="ARBA" id="ARBA00023125"/>
    </source>
</evidence>
<dbReference type="InterPro" id="IPR027417">
    <property type="entry name" value="P-loop_NTPase"/>
</dbReference>
<dbReference type="InterPro" id="IPR025944">
    <property type="entry name" value="Sigma_54_int_dom_CS"/>
</dbReference>
<dbReference type="PROSITE" id="PS00675">
    <property type="entry name" value="SIGMA54_INTERACT_1"/>
    <property type="match status" value="1"/>
</dbReference>
<dbReference type="InterPro" id="IPR058031">
    <property type="entry name" value="AAA_lid_NorR"/>
</dbReference>
<keyword evidence="2" id="KW-0067">ATP-binding</keyword>
<comment type="caution">
    <text evidence="8">The sequence shown here is derived from an EMBL/GenBank/DDBJ whole genome shotgun (WGS) entry which is preliminary data.</text>
</comment>
<dbReference type="SUPFAM" id="SSF52540">
    <property type="entry name" value="P-loop containing nucleoside triphosphate hydrolases"/>
    <property type="match status" value="1"/>
</dbReference>
<dbReference type="InterPro" id="IPR035965">
    <property type="entry name" value="PAS-like_dom_sf"/>
</dbReference>
<dbReference type="Pfam" id="PF02954">
    <property type="entry name" value="HTH_8"/>
    <property type="match status" value="1"/>
</dbReference>
<evidence type="ECO:0000256" key="3">
    <source>
        <dbReference type="ARBA" id="ARBA00023015"/>
    </source>
</evidence>
<proteinExistence type="predicted"/>
<evidence type="ECO:0000313" key="9">
    <source>
        <dbReference type="Proteomes" id="UP001597106"/>
    </source>
</evidence>
<dbReference type="Pfam" id="PF00158">
    <property type="entry name" value="Sigma54_activat"/>
    <property type="match status" value="1"/>
</dbReference>
<dbReference type="SUPFAM" id="SSF46689">
    <property type="entry name" value="Homeodomain-like"/>
    <property type="match status" value="1"/>
</dbReference>
<dbReference type="SUPFAM" id="SSF55785">
    <property type="entry name" value="PYP-like sensor domain (PAS domain)"/>
    <property type="match status" value="1"/>
</dbReference>
<dbReference type="Gene3D" id="3.40.50.300">
    <property type="entry name" value="P-loop containing nucleotide triphosphate hydrolases"/>
    <property type="match status" value="1"/>
</dbReference>
<dbReference type="EMBL" id="JBHTJW010000002">
    <property type="protein sequence ID" value="MFD0929023.1"/>
    <property type="molecule type" value="Genomic_DNA"/>
</dbReference>
<evidence type="ECO:0000259" key="7">
    <source>
        <dbReference type="PROSITE" id="PS50112"/>
    </source>
</evidence>